<organism evidence="1 2">
    <name type="scientific">Anoxynatronum buryatiense</name>
    <dbReference type="NCBI Taxonomy" id="489973"/>
    <lineage>
        <taxon>Bacteria</taxon>
        <taxon>Bacillati</taxon>
        <taxon>Bacillota</taxon>
        <taxon>Clostridia</taxon>
        <taxon>Eubacteriales</taxon>
        <taxon>Clostridiaceae</taxon>
        <taxon>Anoxynatronum</taxon>
    </lineage>
</organism>
<gene>
    <name evidence="1" type="ORF">SAMN06296020_12322</name>
</gene>
<comment type="caution">
    <text evidence="1">The sequence shown here is derived from an EMBL/GenBank/DDBJ whole genome shotgun (WGS) entry which is preliminary data.</text>
</comment>
<name>A0AA45WZ58_9CLOT</name>
<dbReference type="AlphaFoldDB" id="A0AA45WZ58"/>
<proteinExistence type="predicted"/>
<dbReference type="EMBL" id="FXUF01000023">
    <property type="protein sequence ID" value="SMP71455.1"/>
    <property type="molecule type" value="Genomic_DNA"/>
</dbReference>
<sequence>MMLSKKYMQEIQDLKLRGYSINEITRYYEEQGRKMPSLPTPSVRIVVRGLLLKYS</sequence>
<dbReference type="Proteomes" id="UP001158066">
    <property type="component" value="Unassembled WGS sequence"/>
</dbReference>
<evidence type="ECO:0000313" key="1">
    <source>
        <dbReference type="EMBL" id="SMP71455.1"/>
    </source>
</evidence>
<accession>A0AA45WZ58</accession>
<keyword evidence="2" id="KW-1185">Reference proteome</keyword>
<evidence type="ECO:0000313" key="2">
    <source>
        <dbReference type="Proteomes" id="UP001158066"/>
    </source>
</evidence>
<reference evidence="1" key="1">
    <citation type="submission" date="2017-05" db="EMBL/GenBank/DDBJ databases">
        <authorList>
            <person name="Varghese N."/>
            <person name="Submissions S."/>
        </authorList>
    </citation>
    <scope>NUCLEOTIDE SEQUENCE</scope>
    <source>
        <strain evidence="1">Su22</strain>
    </source>
</reference>
<protein>
    <submittedName>
        <fullName evidence="1">Uncharacterized protein</fullName>
    </submittedName>
</protein>